<dbReference type="Pfam" id="PF01713">
    <property type="entry name" value="Smr"/>
    <property type="match status" value="1"/>
</dbReference>
<dbReference type="EMBL" id="VWSH01000001">
    <property type="protein sequence ID" value="KAA5536092.1"/>
    <property type="molecule type" value="Genomic_DNA"/>
</dbReference>
<gene>
    <name evidence="2" type="ORF">F0919_00010</name>
</gene>
<dbReference type="SUPFAM" id="SSF158949">
    <property type="entry name" value="Smr-associated domain-like"/>
    <property type="match status" value="1"/>
</dbReference>
<feature type="domain" description="Smr" evidence="1">
    <location>
        <begin position="273"/>
        <end position="335"/>
    </location>
</feature>
<dbReference type="Proteomes" id="UP000323632">
    <property type="component" value="Unassembled WGS sequence"/>
</dbReference>
<dbReference type="InterPro" id="IPR002625">
    <property type="entry name" value="Smr_dom"/>
</dbReference>
<accession>A0A5M6CQ33</accession>
<dbReference type="Gene3D" id="3.30.1370.110">
    <property type="match status" value="1"/>
</dbReference>
<organism evidence="2 3">
    <name type="scientific">Taibaiella lutea</name>
    <dbReference type="NCBI Taxonomy" id="2608001"/>
    <lineage>
        <taxon>Bacteria</taxon>
        <taxon>Pseudomonadati</taxon>
        <taxon>Bacteroidota</taxon>
        <taxon>Chitinophagia</taxon>
        <taxon>Chitinophagales</taxon>
        <taxon>Chitinophagaceae</taxon>
        <taxon>Taibaiella</taxon>
    </lineage>
</organism>
<reference evidence="2 3" key="1">
    <citation type="submission" date="2019-09" db="EMBL/GenBank/DDBJ databases">
        <title>Genome sequence and assembly of Taibaiella sp.</title>
        <authorList>
            <person name="Chhetri G."/>
        </authorList>
    </citation>
    <scope>NUCLEOTIDE SEQUENCE [LARGE SCALE GENOMIC DNA]</scope>
    <source>
        <strain evidence="2 3">KVB11</strain>
    </source>
</reference>
<dbReference type="InterPro" id="IPR036063">
    <property type="entry name" value="Smr_dom_sf"/>
</dbReference>
<dbReference type="AlphaFoldDB" id="A0A5M6CQ33"/>
<sequence length="338" mass="39253">MKFSIGDIVLLKRTGEEGRVVGILNNDMVEVEVGGTHFPVFLDEVDHPYLKWFTEQRKAKPATIKHIDDIPVEKHKKKVEHGVSSGFHLSFLPVFKFDEFEDVVDKLKAYFINQTNYNITLHYECTGHAGSLFSHKATLQPFAHFYLHDIPFSEMHEQPRFSWVIEQTSVLSPAKPLKDTIRIKPKKLFGFINKLQQENHPMFHIKLADDFSNESDIKDIQEDYKSKESLAKMVEELKYSKTSKPKQEIDLHIEKLVDDINSLSNYEMLSIQLNAFEDALDNAIRHHQQSLVVIHGVGKGRLKEEIHSLLKSVHEVDFFQSEWNPRYGYGATEIFFRQ</sequence>
<evidence type="ECO:0000259" key="1">
    <source>
        <dbReference type="PROSITE" id="PS50828"/>
    </source>
</evidence>
<protein>
    <submittedName>
        <fullName evidence="2">Smr/MutS family protein</fullName>
    </submittedName>
</protein>
<keyword evidence="3" id="KW-1185">Reference proteome</keyword>
<dbReference type="RefSeq" id="WP_150030665.1">
    <property type="nucleotide sequence ID" value="NZ_VWSH01000001.1"/>
</dbReference>
<dbReference type="PROSITE" id="PS50828">
    <property type="entry name" value="SMR"/>
    <property type="match status" value="1"/>
</dbReference>
<dbReference type="InterPro" id="IPR036781">
    <property type="entry name" value="Smr_assoc-like_sf"/>
</dbReference>
<comment type="caution">
    <text evidence="2">The sequence shown here is derived from an EMBL/GenBank/DDBJ whole genome shotgun (WGS) entry which is preliminary data.</text>
</comment>
<evidence type="ECO:0000313" key="3">
    <source>
        <dbReference type="Proteomes" id="UP000323632"/>
    </source>
</evidence>
<proteinExistence type="predicted"/>
<name>A0A5M6CQ33_9BACT</name>
<evidence type="ECO:0000313" key="2">
    <source>
        <dbReference type="EMBL" id="KAA5536092.1"/>
    </source>
</evidence>